<feature type="binding site" evidence="1">
    <location>
        <position position="241"/>
    </location>
    <ligand>
        <name>a divalent metal cation</name>
        <dbReference type="ChEBI" id="CHEBI:60240"/>
        <label>1</label>
    </ligand>
</feature>
<feature type="binding site" evidence="1">
    <location>
        <position position="193"/>
    </location>
    <ligand>
        <name>a divalent metal cation</name>
        <dbReference type="ChEBI" id="CHEBI:60240"/>
        <label>2</label>
    </ligand>
</feature>
<dbReference type="PIRSF" id="PIRSF005902">
    <property type="entry name" value="DNase_TatD"/>
    <property type="match status" value="1"/>
</dbReference>
<protein>
    <recommendedName>
        <fullName evidence="4">Hydrolase TatD</fullName>
    </recommendedName>
</protein>
<dbReference type="InterPro" id="IPR032466">
    <property type="entry name" value="Metal_Hydrolase"/>
</dbReference>
<dbReference type="EMBL" id="MFTJ01000047">
    <property type="protein sequence ID" value="OGI64570.1"/>
    <property type="molecule type" value="Genomic_DNA"/>
</dbReference>
<dbReference type="GO" id="GO:0016788">
    <property type="term" value="F:hydrolase activity, acting on ester bonds"/>
    <property type="evidence" value="ECO:0007669"/>
    <property type="project" value="InterPro"/>
</dbReference>
<organism evidence="2 3">
    <name type="scientific">Candidatus Nomurabacteria bacterium RIFCSPHIGHO2_01_FULL_39_10</name>
    <dbReference type="NCBI Taxonomy" id="1801733"/>
    <lineage>
        <taxon>Bacteria</taxon>
        <taxon>Candidatus Nomuraibacteriota</taxon>
    </lineage>
</organism>
<evidence type="ECO:0000313" key="2">
    <source>
        <dbReference type="EMBL" id="OGI64570.1"/>
    </source>
</evidence>
<keyword evidence="1" id="KW-0479">Metal-binding</keyword>
<dbReference type="GO" id="GO:0046872">
    <property type="term" value="F:metal ion binding"/>
    <property type="evidence" value="ECO:0007669"/>
    <property type="project" value="UniProtKB-KW"/>
</dbReference>
<evidence type="ECO:0000256" key="1">
    <source>
        <dbReference type="PIRSR" id="PIRSR005902-1"/>
    </source>
</evidence>
<dbReference type="PANTHER" id="PTHR46124:SF2">
    <property type="entry name" value="D-AMINOACYL-TRNA DEACYLASE"/>
    <property type="match status" value="1"/>
</dbReference>
<evidence type="ECO:0000313" key="3">
    <source>
        <dbReference type="Proteomes" id="UP000178700"/>
    </source>
</evidence>
<dbReference type="Gene3D" id="3.20.20.140">
    <property type="entry name" value="Metal-dependent hydrolases"/>
    <property type="match status" value="1"/>
</dbReference>
<dbReference type="CDD" id="cd01310">
    <property type="entry name" value="TatD_DNAse"/>
    <property type="match status" value="1"/>
</dbReference>
<proteinExistence type="predicted"/>
<feature type="binding site" evidence="1">
    <location>
        <position position="117"/>
    </location>
    <ligand>
        <name>a divalent metal cation</name>
        <dbReference type="ChEBI" id="CHEBI:60240"/>
        <label>1</label>
    </ligand>
</feature>
<feature type="binding site" evidence="1">
    <location>
        <position position="9"/>
    </location>
    <ligand>
        <name>a divalent metal cation</name>
        <dbReference type="ChEBI" id="CHEBI:60240"/>
        <label>1</label>
    </ligand>
</feature>
<reference evidence="2 3" key="1">
    <citation type="journal article" date="2016" name="Nat. Commun.">
        <title>Thousands of microbial genomes shed light on interconnected biogeochemical processes in an aquifer system.</title>
        <authorList>
            <person name="Anantharaman K."/>
            <person name="Brown C.T."/>
            <person name="Hug L.A."/>
            <person name="Sharon I."/>
            <person name="Castelle C.J."/>
            <person name="Probst A.J."/>
            <person name="Thomas B.C."/>
            <person name="Singh A."/>
            <person name="Wilkins M.J."/>
            <person name="Karaoz U."/>
            <person name="Brodie E.L."/>
            <person name="Williams K.H."/>
            <person name="Hubbard S.S."/>
            <person name="Banfield J.F."/>
        </authorList>
    </citation>
    <scope>NUCLEOTIDE SEQUENCE [LARGE SCALE GENOMIC DNA]</scope>
</reference>
<accession>A0A1F6V4E6</accession>
<comment type="caution">
    <text evidence="2">The sequence shown here is derived from an EMBL/GenBank/DDBJ whole genome shotgun (WGS) entry which is preliminary data.</text>
</comment>
<dbReference type="Proteomes" id="UP000178700">
    <property type="component" value="Unassembled WGS sequence"/>
</dbReference>
<gene>
    <name evidence="2" type="ORF">A2642_03765</name>
</gene>
<sequence length="292" mass="33420">MTPKYIDIHAHVNFKAFDTDRDEVIRRALDNDTWVINVGTQADTSKKAVEIANQYEEGVYAIIGLHPIHTGASYHDEKELGEGGKEFTSRGEFFDKEIYRELLKNKKANKKIVGIGECGLDYYRCTPESVAKQKKDFISQIELANEFNKPLMLHIRNNPEYKTKNAYKDSLEILKKCLKVHPARMGWARGDVHFFAGTLEEAKSFVDFGFTLSFTGVITFTHDYDEIIKNTPLDMIMSETDSPYVSPVPYRGKRNEPSYVREVVKKIAEIKNLTENEVALAIMSNAKRVFTF</sequence>
<feature type="binding site" evidence="1">
    <location>
        <position position="11"/>
    </location>
    <ligand>
        <name>a divalent metal cation</name>
        <dbReference type="ChEBI" id="CHEBI:60240"/>
        <label>1</label>
    </ligand>
</feature>
<name>A0A1F6V4E6_9BACT</name>
<dbReference type="AlphaFoldDB" id="A0A1F6V4E6"/>
<dbReference type="InterPro" id="IPR001130">
    <property type="entry name" value="TatD-like"/>
</dbReference>
<dbReference type="PANTHER" id="PTHR46124">
    <property type="entry name" value="D-AMINOACYL-TRNA DEACYLASE"/>
    <property type="match status" value="1"/>
</dbReference>
<dbReference type="Pfam" id="PF01026">
    <property type="entry name" value="TatD_DNase"/>
    <property type="match status" value="1"/>
</dbReference>
<dbReference type="SUPFAM" id="SSF51556">
    <property type="entry name" value="Metallo-dependent hydrolases"/>
    <property type="match status" value="1"/>
</dbReference>
<evidence type="ECO:0008006" key="4">
    <source>
        <dbReference type="Google" id="ProtNLM"/>
    </source>
</evidence>
<feature type="binding site" evidence="1">
    <location>
        <position position="154"/>
    </location>
    <ligand>
        <name>a divalent metal cation</name>
        <dbReference type="ChEBI" id="CHEBI:60240"/>
        <label>2</label>
    </ligand>
</feature>